<keyword evidence="4 9" id="KW-1003">Cell membrane</keyword>
<evidence type="ECO:0000256" key="1">
    <source>
        <dbReference type="ARBA" id="ARBA00004651"/>
    </source>
</evidence>
<dbReference type="PRINTS" id="PR00952">
    <property type="entry name" value="TYPE3IMQPROT"/>
</dbReference>
<evidence type="ECO:0000256" key="4">
    <source>
        <dbReference type="ARBA" id="ARBA00022475"/>
    </source>
</evidence>
<name>A0A3A8HP31_9BACT</name>
<evidence type="ECO:0000256" key="5">
    <source>
        <dbReference type="ARBA" id="ARBA00022692"/>
    </source>
</evidence>
<keyword evidence="7 9" id="KW-0472">Membrane</keyword>
<evidence type="ECO:0000256" key="9">
    <source>
        <dbReference type="RuleBase" id="RU364090"/>
    </source>
</evidence>
<dbReference type="GeneID" id="64077796"/>
<keyword evidence="6 9" id="KW-1133">Transmembrane helix</keyword>
<dbReference type="OrthoDB" id="9806440at2"/>
<dbReference type="GO" id="GO:0009425">
    <property type="term" value="C:bacterial-type flagellum basal body"/>
    <property type="evidence" value="ECO:0007669"/>
    <property type="project" value="UniProtKB-SubCell"/>
</dbReference>
<proteinExistence type="inferred from homology"/>
<dbReference type="RefSeq" id="WP_120528175.1">
    <property type="nucleotide sequence ID" value="NZ_CP102577.1"/>
</dbReference>
<accession>A0A3A8HP31</accession>
<dbReference type="InterPro" id="IPR006306">
    <property type="entry name" value="T3SS_HrpO"/>
</dbReference>
<evidence type="ECO:0000256" key="3">
    <source>
        <dbReference type="ARBA" id="ARBA00021718"/>
    </source>
</evidence>
<keyword evidence="8 9" id="KW-0975">Bacterial flagellum</keyword>
<dbReference type="PANTHER" id="PTHR34040:SF2">
    <property type="entry name" value="FLAGELLAR BIOSYNTHETIC PROTEIN FLIQ"/>
    <property type="match status" value="1"/>
</dbReference>
<comment type="similarity">
    <text evidence="2 9">Belongs to the FliQ/MopD/SpaQ family.</text>
</comment>
<dbReference type="NCBIfam" id="TIGR01403">
    <property type="entry name" value="fliQ_rel_III"/>
    <property type="match status" value="1"/>
</dbReference>
<comment type="function">
    <text evidence="9">Role in flagellar biosynthesis.</text>
</comment>
<comment type="caution">
    <text evidence="10">The sequence shown here is derived from an EMBL/GenBank/DDBJ whole genome shotgun (WGS) entry which is preliminary data.</text>
</comment>
<dbReference type="PANTHER" id="PTHR34040">
    <property type="entry name" value="FLAGELLAR BIOSYNTHETIC PROTEIN FLIQ"/>
    <property type="match status" value="1"/>
</dbReference>
<dbReference type="GO" id="GO:0005886">
    <property type="term" value="C:plasma membrane"/>
    <property type="evidence" value="ECO:0007669"/>
    <property type="project" value="UniProtKB-SubCell"/>
</dbReference>
<feature type="transmembrane region" description="Helical" evidence="9">
    <location>
        <begin position="53"/>
        <end position="72"/>
    </location>
</feature>
<dbReference type="GO" id="GO:0044780">
    <property type="term" value="P:bacterial-type flagellum assembly"/>
    <property type="evidence" value="ECO:0007669"/>
    <property type="project" value="InterPro"/>
</dbReference>
<evidence type="ECO:0000256" key="6">
    <source>
        <dbReference type="ARBA" id="ARBA00022989"/>
    </source>
</evidence>
<evidence type="ECO:0000313" key="10">
    <source>
        <dbReference type="EMBL" id="NOK37397.1"/>
    </source>
</evidence>
<evidence type="ECO:0000313" key="11">
    <source>
        <dbReference type="Proteomes" id="UP000563426"/>
    </source>
</evidence>
<dbReference type="Pfam" id="PF01313">
    <property type="entry name" value="Bac_export_3"/>
    <property type="match status" value="1"/>
</dbReference>
<comment type="subcellular location">
    <subcellularLocation>
        <location evidence="1 9">Cell membrane</location>
        <topology evidence="1">Multi-pass membrane protein</topology>
    </subcellularLocation>
    <subcellularLocation>
        <location evidence="9">Bacterial flagellum basal body</location>
    </subcellularLocation>
</comment>
<feature type="transmembrane region" description="Helical" evidence="9">
    <location>
        <begin position="12"/>
        <end position="33"/>
    </location>
</feature>
<dbReference type="EMBL" id="JABFJV010000223">
    <property type="protein sequence ID" value="NOK37397.1"/>
    <property type="molecule type" value="Genomic_DNA"/>
</dbReference>
<dbReference type="InterPro" id="IPR006305">
    <property type="entry name" value="FliQ"/>
</dbReference>
<evidence type="ECO:0000256" key="8">
    <source>
        <dbReference type="ARBA" id="ARBA00023143"/>
    </source>
</evidence>
<keyword evidence="5 9" id="KW-0812">Transmembrane</keyword>
<organism evidence="10 11">
    <name type="scientific">Corallococcus exercitus</name>
    <dbReference type="NCBI Taxonomy" id="2316736"/>
    <lineage>
        <taxon>Bacteria</taxon>
        <taxon>Pseudomonadati</taxon>
        <taxon>Myxococcota</taxon>
        <taxon>Myxococcia</taxon>
        <taxon>Myxococcales</taxon>
        <taxon>Cystobacterineae</taxon>
        <taxon>Myxococcaceae</taxon>
        <taxon>Corallococcus</taxon>
    </lineage>
</organism>
<gene>
    <name evidence="10" type="primary">sctS</name>
    <name evidence="9" type="synonym">fliQ</name>
    <name evidence="10" type="ORF">HMI49_29800</name>
</gene>
<evidence type="ECO:0000256" key="2">
    <source>
        <dbReference type="ARBA" id="ARBA00006156"/>
    </source>
</evidence>
<dbReference type="AlphaFoldDB" id="A0A3A8HP31"/>
<dbReference type="InterPro" id="IPR002191">
    <property type="entry name" value="Bac_export_3"/>
</dbReference>
<keyword evidence="11" id="KW-1185">Reference proteome</keyword>
<dbReference type="PIRSF" id="PIRSF004669">
    <property type="entry name" value="FliQ"/>
    <property type="match status" value="1"/>
</dbReference>
<reference evidence="10 11" key="1">
    <citation type="submission" date="2020-05" db="EMBL/GenBank/DDBJ databases">
        <authorList>
            <person name="Whitworth D."/>
        </authorList>
    </citation>
    <scope>NUCLEOTIDE SEQUENCE [LARGE SCALE GENOMIC DNA]</scope>
    <source>
        <strain evidence="10 11">AB043B</strain>
    </source>
</reference>
<dbReference type="NCBIfam" id="TIGR01402">
    <property type="entry name" value="fliQ"/>
    <property type="match status" value="1"/>
</dbReference>
<evidence type="ECO:0000256" key="7">
    <source>
        <dbReference type="ARBA" id="ARBA00023136"/>
    </source>
</evidence>
<sequence>MNQLTFITQEALFLVLVVSAPPVLMSLLVGFLVSLFQATTQIQEQTLSFAPKVVLVFGVLAMTGPWIGGQLLRFTFHVFDRFPALIGR</sequence>
<dbReference type="Proteomes" id="UP000563426">
    <property type="component" value="Unassembled WGS sequence"/>
</dbReference>
<dbReference type="GO" id="GO:0009306">
    <property type="term" value="P:protein secretion"/>
    <property type="evidence" value="ECO:0007669"/>
    <property type="project" value="InterPro"/>
</dbReference>
<protein>
    <recommendedName>
        <fullName evidence="3 9">Flagellar biosynthetic protein FliQ</fullName>
    </recommendedName>
</protein>